<proteinExistence type="predicted"/>
<dbReference type="GO" id="GO:0003700">
    <property type="term" value="F:DNA-binding transcription factor activity"/>
    <property type="evidence" value="ECO:0007669"/>
    <property type="project" value="InterPro"/>
</dbReference>
<dbReference type="PANTHER" id="PTHR24567">
    <property type="entry name" value="CRP FAMILY TRANSCRIPTIONAL REGULATORY PROTEIN"/>
    <property type="match status" value="1"/>
</dbReference>
<dbReference type="Pfam" id="PF13545">
    <property type="entry name" value="HTH_Crp_2"/>
    <property type="match status" value="1"/>
</dbReference>
<dbReference type="InterPro" id="IPR014710">
    <property type="entry name" value="RmlC-like_jellyroll"/>
</dbReference>
<dbReference type="CDD" id="cd00038">
    <property type="entry name" value="CAP_ED"/>
    <property type="match status" value="1"/>
</dbReference>
<dbReference type="RefSeq" id="WP_139678689.1">
    <property type="nucleotide sequence ID" value="NZ_VDMN01000007.1"/>
</dbReference>
<dbReference type="Gene3D" id="2.60.120.10">
    <property type="entry name" value="Jelly Rolls"/>
    <property type="match status" value="1"/>
</dbReference>
<dbReference type="InterPro" id="IPR018490">
    <property type="entry name" value="cNMP-bd_dom_sf"/>
</dbReference>
<keyword evidence="1" id="KW-0805">Transcription regulation</keyword>
<dbReference type="InterPro" id="IPR050397">
    <property type="entry name" value="Env_Response_Regulators"/>
</dbReference>
<keyword evidence="3" id="KW-0804">Transcription</keyword>
<evidence type="ECO:0000256" key="4">
    <source>
        <dbReference type="ARBA" id="ARBA00023231"/>
    </source>
</evidence>
<accession>A0A5C4XBJ2</accession>
<feature type="domain" description="HTH crp-type" evidence="6">
    <location>
        <begin position="146"/>
        <end position="220"/>
    </location>
</feature>
<dbReference type="InterPro" id="IPR000595">
    <property type="entry name" value="cNMP-bd_dom"/>
</dbReference>
<dbReference type="FunFam" id="1.10.10.10:FF:000028">
    <property type="entry name" value="Fumarate/nitrate reduction transcriptional regulator Fnr"/>
    <property type="match status" value="1"/>
</dbReference>
<dbReference type="SUPFAM" id="SSF46785">
    <property type="entry name" value="Winged helix' DNA-binding domain"/>
    <property type="match status" value="1"/>
</dbReference>
<dbReference type="SMART" id="SM00100">
    <property type="entry name" value="cNMP"/>
    <property type="match status" value="1"/>
</dbReference>
<evidence type="ECO:0000313" key="8">
    <source>
        <dbReference type="Proteomes" id="UP000311605"/>
    </source>
</evidence>
<dbReference type="EMBL" id="VDMN01000007">
    <property type="protein sequence ID" value="TNM60777.1"/>
    <property type="molecule type" value="Genomic_DNA"/>
</dbReference>
<comment type="caution">
    <text evidence="7">The sequence shown here is derived from an EMBL/GenBank/DDBJ whole genome shotgun (WGS) entry which is preliminary data.</text>
</comment>
<evidence type="ECO:0000259" key="5">
    <source>
        <dbReference type="PROSITE" id="PS50042"/>
    </source>
</evidence>
<dbReference type="Proteomes" id="UP000311605">
    <property type="component" value="Unassembled WGS sequence"/>
</dbReference>
<keyword evidence="2" id="KW-0238">DNA-binding</keyword>
<dbReference type="PROSITE" id="PS50042">
    <property type="entry name" value="CNMP_BINDING_3"/>
    <property type="match status" value="1"/>
</dbReference>
<gene>
    <name evidence="7" type="ORF">FHP24_23535</name>
</gene>
<dbReference type="SUPFAM" id="SSF51206">
    <property type="entry name" value="cAMP-binding domain-like"/>
    <property type="match status" value="1"/>
</dbReference>
<evidence type="ECO:0000256" key="2">
    <source>
        <dbReference type="ARBA" id="ARBA00023125"/>
    </source>
</evidence>
<dbReference type="CDD" id="cd00092">
    <property type="entry name" value="HTH_CRP"/>
    <property type="match status" value="1"/>
</dbReference>
<organism evidence="7 8">
    <name type="scientific">Aliirhizobium smilacinae</name>
    <dbReference type="NCBI Taxonomy" id="1395944"/>
    <lineage>
        <taxon>Bacteria</taxon>
        <taxon>Pseudomonadati</taxon>
        <taxon>Pseudomonadota</taxon>
        <taxon>Alphaproteobacteria</taxon>
        <taxon>Hyphomicrobiales</taxon>
        <taxon>Rhizobiaceae</taxon>
        <taxon>Aliirhizobium</taxon>
    </lineage>
</organism>
<dbReference type="Gene3D" id="1.10.10.10">
    <property type="entry name" value="Winged helix-like DNA-binding domain superfamily/Winged helix DNA-binding domain"/>
    <property type="match status" value="1"/>
</dbReference>
<dbReference type="InterPro" id="IPR036388">
    <property type="entry name" value="WH-like_DNA-bd_sf"/>
</dbReference>
<feature type="domain" description="Cyclic nucleotide-binding" evidence="5">
    <location>
        <begin position="15"/>
        <end position="84"/>
    </location>
</feature>
<evidence type="ECO:0000259" key="6">
    <source>
        <dbReference type="PROSITE" id="PS51063"/>
    </source>
</evidence>
<dbReference type="PROSITE" id="PS51063">
    <property type="entry name" value="HTH_CRP_2"/>
    <property type="match status" value="1"/>
</dbReference>
<protein>
    <submittedName>
        <fullName evidence="7">Cyclic nucleotide-binding domain-containing protein</fullName>
    </submittedName>
</protein>
<dbReference type="PROSITE" id="PS00042">
    <property type="entry name" value="HTH_CRP_1"/>
    <property type="match status" value="1"/>
</dbReference>
<dbReference type="InterPro" id="IPR018335">
    <property type="entry name" value="Tscrpt_reg_HTH_Crp-type_CS"/>
</dbReference>
<dbReference type="AlphaFoldDB" id="A0A5C4XBJ2"/>
<dbReference type="InterPro" id="IPR012318">
    <property type="entry name" value="HTH_CRP"/>
</dbReference>
<dbReference type="PRINTS" id="PR00034">
    <property type="entry name" value="HTHCRP"/>
</dbReference>
<keyword evidence="8" id="KW-1185">Reference proteome</keyword>
<name>A0A5C4XBJ2_9HYPH</name>
<dbReference type="PANTHER" id="PTHR24567:SF75">
    <property type="entry name" value="FUMARATE AND NITRATE REDUCTION REGULATORY PROTEIN"/>
    <property type="match status" value="1"/>
</dbReference>
<dbReference type="SMART" id="SM00419">
    <property type="entry name" value="HTH_CRP"/>
    <property type="match status" value="1"/>
</dbReference>
<evidence type="ECO:0000256" key="3">
    <source>
        <dbReference type="ARBA" id="ARBA00023163"/>
    </source>
</evidence>
<dbReference type="InterPro" id="IPR036390">
    <property type="entry name" value="WH_DNA-bd_sf"/>
</dbReference>
<sequence>MFLTSYNRERTAATLLHEAEPETLNGLFSRQPVEFIHPGQSIFFEGDEAKHVFEVVEGALRIFRIISDGRRVITGFVFDGDLIGVSLKSNYLYSAEAIVGTKVRRLTRKSFETAVQDSEELRPQVFERVCDEMAAAQDQMVLLSCKSAEERLCTFLLKHLRRAAAKSDVQSMVQLPMTRQDMADYLGLTIETVSRTITKLSTKGVLGCVGRHSVKIMKPMLLAQLAGDEDEYGWGDSMGSAEDRRHH</sequence>
<dbReference type="OrthoDB" id="667966at2"/>
<dbReference type="GO" id="GO:0003677">
    <property type="term" value="F:DNA binding"/>
    <property type="evidence" value="ECO:0007669"/>
    <property type="project" value="UniProtKB-KW"/>
</dbReference>
<evidence type="ECO:0000256" key="1">
    <source>
        <dbReference type="ARBA" id="ARBA00023015"/>
    </source>
</evidence>
<dbReference type="GO" id="GO:0005829">
    <property type="term" value="C:cytosol"/>
    <property type="evidence" value="ECO:0007669"/>
    <property type="project" value="TreeGrafter"/>
</dbReference>
<keyword evidence="4" id="KW-0535">Nitrogen fixation</keyword>
<dbReference type="Pfam" id="PF00027">
    <property type="entry name" value="cNMP_binding"/>
    <property type="match status" value="1"/>
</dbReference>
<evidence type="ECO:0000313" key="7">
    <source>
        <dbReference type="EMBL" id="TNM60777.1"/>
    </source>
</evidence>
<reference evidence="7 8" key="1">
    <citation type="submission" date="2019-06" db="EMBL/GenBank/DDBJ databases">
        <title>The draft genome of Rhizobium smilacinae PTYR-5.</title>
        <authorList>
            <person name="Liu L."/>
            <person name="Li L."/>
            <person name="Zhang X."/>
        </authorList>
    </citation>
    <scope>NUCLEOTIDE SEQUENCE [LARGE SCALE GENOMIC DNA]</scope>
    <source>
        <strain evidence="7 8">PTYR-5</strain>
    </source>
</reference>